<keyword evidence="2" id="KW-1185">Reference proteome</keyword>
<dbReference type="InterPro" id="IPR018775">
    <property type="entry name" value="RlaP"/>
</dbReference>
<dbReference type="EMBL" id="BAABAB010000007">
    <property type="protein sequence ID" value="GAA3611558.1"/>
    <property type="molecule type" value="Genomic_DNA"/>
</dbReference>
<organism evidence="1 2">
    <name type="scientific">Microlunatus ginsengisoli</name>
    <dbReference type="NCBI Taxonomy" id="363863"/>
    <lineage>
        <taxon>Bacteria</taxon>
        <taxon>Bacillati</taxon>
        <taxon>Actinomycetota</taxon>
        <taxon>Actinomycetes</taxon>
        <taxon>Propionibacteriales</taxon>
        <taxon>Propionibacteriaceae</taxon>
        <taxon>Microlunatus</taxon>
    </lineage>
</organism>
<name>A0ABP6ZJ91_9ACTN</name>
<dbReference type="Proteomes" id="UP001501490">
    <property type="component" value="Unassembled WGS sequence"/>
</dbReference>
<proteinExistence type="predicted"/>
<comment type="caution">
    <text evidence="1">The sequence shown here is derived from an EMBL/GenBank/DDBJ whole genome shotgun (WGS) entry which is preliminary data.</text>
</comment>
<accession>A0ABP6ZJ91</accession>
<reference evidence="2" key="1">
    <citation type="journal article" date="2019" name="Int. J. Syst. Evol. Microbiol.">
        <title>The Global Catalogue of Microorganisms (GCM) 10K type strain sequencing project: providing services to taxonomists for standard genome sequencing and annotation.</title>
        <authorList>
            <consortium name="The Broad Institute Genomics Platform"/>
            <consortium name="The Broad Institute Genome Sequencing Center for Infectious Disease"/>
            <person name="Wu L."/>
            <person name="Ma J."/>
        </authorList>
    </citation>
    <scope>NUCLEOTIDE SEQUENCE [LARGE SCALE GENOMIC DNA]</scope>
    <source>
        <strain evidence="2">JCM 16929</strain>
    </source>
</reference>
<gene>
    <name evidence="1" type="ORF">GCM10022236_11640</name>
</gene>
<protein>
    <submittedName>
        <fullName evidence="1">Nucleotidyltransferase domain-containing protein</fullName>
    </submittedName>
</protein>
<evidence type="ECO:0000313" key="1">
    <source>
        <dbReference type="EMBL" id="GAA3611558.1"/>
    </source>
</evidence>
<evidence type="ECO:0000313" key="2">
    <source>
        <dbReference type="Proteomes" id="UP001501490"/>
    </source>
</evidence>
<sequence>MTGMTAAIVEGPRALPAGFDHPHASEEARALAERGLVLRVQVGSGVHGTAIDGQDDRDEMGVCLEPAAFVTGLARVPSGVNRDRMIPFEQYERHTAWDRSGGLANRSGAGDLDVIVYTARKWARLALDGNPTVLLVLFVPEEEVVFRDPVGAELVTNGHRFVSRLAGMRFLGYLRAQQKAMLGLSGTHTNRPELVARHGYDTKFAMHALRLGYQGVELLTTGRITLPVPEPQRERLRSIRRGEVPLGEVVEEIRDAESRLVALSESRAVPPQPDRAWVDFWLHEAHLGYWARRALDPSR</sequence>
<dbReference type="Pfam" id="PF10127">
    <property type="entry name" value="RlaP"/>
    <property type="match status" value="1"/>
</dbReference>